<keyword evidence="2" id="KW-1185">Reference proteome</keyword>
<dbReference type="RefSeq" id="WP_042489504.1">
    <property type="nucleotide sequence ID" value="NZ_BBPI01000070.1"/>
</dbReference>
<name>A0A0A1W9T9_9SPHN</name>
<sequence length="70" mass="7554">MNPMLDPDLMEFMDDESLLLAFAMASGEPGGGEAQAIQAEMTRRGLRPIAAMPGLLDVARTDHRSGPLRL</sequence>
<organism evidence="1 2">
    <name type="scientific">Sphingomonas parapaucimobilis NBRC 15100</name>
    <dbReference type="NCBI Taxonomy" id="1219049"/>
    <lineage>
        <taxon>Bacteria</taxon>
        <taxon>Pseudomonadati</taxon>
        <taxon>Pseudomonadota</taxon>
        <taxon>Alphaproteobacteria</taxon>
        <taxon>Sphingomonadales</taxon>
        <taxon>Sphingomonadaceae</taxon>
        <taxon>Sphingomonas</taxon>
    </lineage>
</organism>
<dbReference type="OrthoDB" id="9871284at2"/>
<accession>A0A0A1W9T9</accession>
<reference evidence="1 2" key="1">
    <citation type="submission" date="2014-11" db="EMBL/GenBank/DDBJ databases">
        <title>Whole genome shotgun sequence of Sphingomonas parapaucimobilis NBRC 15100.</title>
        <authorList>
            <person name="Katano-Makiyama Y."/>
            <person name="Hosoyama A."/>
            <person name="Hashimoto M."/>
            <person name="Hosoyama Y."/>
            <person name="Noguchi M."/>
            <person name="Numata M."/>
            <person name="Tsuchikane K."/>
            <person name="Hirakata S."/>
            <person name="Uohara A."/>
            <person name="Shimodaira J."/>
            <person name="Ohji S."/>
            <person name="Ichikawa N."/>
            <person name="Kimura A."/>
            <person name="Yamazoe A."/>
            <person name="Fujita N."/>
        </authorList>
    </citation>
    <scope>NUCLEOTIDE SEQUENCE [LARGE SCALE GENOMIC DNA]</scope>
    <source>
        <strain evidence="1 2">NBRC 15100</strain>
    </source>
</reference>
<comment type="caution">
    <text evidence="1">The sequence shown here is derived from an EMBL/GenBank/DDBJ whole genome shotgun (WGS) entry which is preliminary data.</text>
</comment>
<dbReference type="Proteomes" id="UP000032305">
    <property type="component" value="Unassembled WGS sequence"/>
</dbReference>
<dbReference type="AlphaFoldDB" id="A0A0A1W9T9"/>
<dbReference type="EMBL" id="BBPI01000070">
    <property type="protein sequence ID" value="GAM01952.1"/>
    <property type="molecule type" value="Genomic_DNA"/>
</dbReference>
<evidence type="ECO:0000313" key="1">
    <source>
        <dbReference type="EMBL" id="GAM01952.1"/>
    </source>
</evidence>
<proteinExistence type="predicted"/>
<protein>
    <submittedName>
        <fullName evidence="1">Uncharacterized protein</fullName>
    </submittedName>
</protein>
<gene>
    <name evidence="1" type="ORF">SP5_070_00350</name>
</gene>
<evidence type="ECO:0000313" key="2">
    <source>
        <dbReference type="Proteomes" id="UP000032305"/>
    </source>
</evidence>